<dbReference type="AlphaFoldDB" id="A0A370FZL8"/>
<dbReference type="SUPFAM" id="SSF51126">
    <property type="entry name" value="Pectin lyase-like"/>
    <property type="match status" value="1"/>
</dbReference>
<proteinExistence type="predicted"/>
<evidence type="ECO:0000256" key="2">
    <source>
        <dbReference type="ARBA" id="ARBA00022525"/>
    </source>
</evidence>
<comment type="subcellular location">
    <subcellularLocation>
        <location evidence="1">Secreted</location>
    </subcellularLocation>
</comment>
<evidence type="ECO:0000256" key="3">
    <source>
        <dbReference type="ARBA" id="ARBA00022729"/>
    </source>
</evidence>
<evidence type="ECO:0000256" key="1">
    <source>
        <dbReference type="ARBA" id="ARBA00004613"/>
    </source>
</evidence>
<organism evidence="5 6">
    <name type="scientific">Aquicella lusitana</name>
    <dbReference type="NCBI Taxonomy" id="254246"/>
    <lineage>
        <taxon>Bacteria</taxon>
        <taxon>Pseudomonadati</taxon>
        <taxon>Pseudomonadota</taxon>
        <taxon>Gammaproteobacteria</taxon>
        <taxon>Legionellales</taxon>
        <taxon>Coxiellaceae</taxon>
        <taxon>Aquicella</taxon>
    </lineage>
</organism>
<dbReference type="PANTHER" id="PTHR12338:SF8">
    <property type="entry name" value="HEME_HEMOPEXIN-BINDING PROTEIN"/>
    <property type="match status" value="1"/>
</dbReference>
<keyword evidence="2" id="KW-0964">Secreted</keyword>
<dbReference type="RefSeq" id="WP_114835536.1">
    <property type="nucleotide sequence ID" value="NZ_QQAX01000062.1"/>
</dbReference>
<name>A0A370FZL8_9COXI</name>
<dbReference type="Proteomes" id="UP000254720">
    <property type="component" value="Unassembled WGS sequence"/>
</dbReference>
<dbReference type="Gene3D" id="2.160.20.10">
    <property type="entry name" value="Single-stranded right-handed beta-helix, Pectin lyase-like"/>
    <property type="match status" value="1"/>
</dbReference>
<dbReference type="SMART" id="SM00912">
    <property type="entry name" value="Haemagg_act"/>
    <property type="match status" value="1"/>
</dbReference>
<dbReference type="PANTHER" id="PTHR12338">
    <property type="entry name" value="AUTOTRANSPORTER"/>
    <property type="match status" value="1"/>
</dbReference>
<keyword evidence="3" id="KW-0732">Signal</keyword>
<evidence type="ECO:0000313" key="5">
    <source>
        <dbReference type="EMBL" id="RDI36216.1"/>
    </source>
</evidence>
<feature type="domain" description="Filamentous haemagglutinin FhaB/tRNA nuclease CdiA-like TPS" evidence="4">
    <location>
        <begin position="32"/>
        <end position="144"/>
    </location>
</feature>
<gene>
    <name evidence="5" type="ORF">C8D86_1621</name>
</gene>
<dbReference type="NCBIfam" id="TIGR01901">
    <property type="entry name" value="adhes_NPXG"/>
    <property type="match status" value="1"/>
</dbReference>
<dbReference type="Pfam" id="PF05860">
    <property type="entry name" value="TPS"/>
    <property type="match status" value="1"/>
</dbReference>
<dbReference type="InterPro" id="IPR050909">
    <property type="entry name" value="Bact_Autotransporter_VF"/>
</dbReference>
<dbReference type="EMBL" id="QQAX01000062">
    <property type="protein sequence ID" value="RDI36216.1"/>
    <property type="molecule type" value="Genomic_DNA"/>
</dbReference>
<dbReference type="InterPro" id="IPR012334">
    <property type="entry name" value="Pectin_lyas_fold"/>
</dbReference>
<dbReference type="InterPro" id="IPR011050">
    <property type="entry name" value="Pectin_lyase_fold/virulence"/>
</dbReference>
<comment type="caution">
    <text evidence="5">The sequence shown here is derived from an EMBL/GenBank/DDBJ whole genome shotgun (WGS) entry which is preliminary data.</text>
</comment>
<protein>
    <submittedName>
        <fullName evidence="5">Filamentous hemagglutinin family protein</fullName>
    </submittedName>
</protein>
<keyword evidence="6" id="KW-1185">Reference proteome</keyword>
<dbReference type="InterPro" id="IPR008638">
    <property type="entry name" value="FhaB/CdiA-like_TPS"/>
</dbReference>
<sequence length="170" mass="18009">MHLLGQQHKSALSYLCRKGIILLGTVFLVSSAYSNPALDNVAAGQVSIQQAPNSTVINQSSQKAIINWKSFNIGQSESTHFQQPAGGVALNRISPTQGPSSIYGRLTATGQIILMNPAGIFFGPSAYVNVGGLIATTANISNQDFLNGNYRFTHVSPYSGSIINEGQIIA</sequence>
<feature type="non-terminal residue" evidence="5">
    <location>
        <position position="170"/>
    </location>
</feature>
<evidence type="ECO:0000259" key="4">
    <source>
        <dbReference type="SMART" id="SM00912"/>
    </source>
</evidence>
<accession>A0A370FZL8</accession>
<evidence type="ECO:0000313" key="6">
    <source>
        <dbReference type="Proteomes" id="UP000254720"/>
    </source>
</evidence>
<reference evidence="5 6" key="1">
    <citation type="submission" date="2018-07" db="EMBL/GenBank/DDBJ databases">
        <title>Genomic Encyclopedia of Type Strains, Phase IV (KMG-IV): sequencing the most valuable type-strain genomes for metagenomic binning, comparative biology and taxonomic classification.</title>
        <authorList>
            <person name="Goeker M."/>
        </authorList>
    </citation>
    <scope>NUCLEOTIDE SEQUENCE [LARGE SCALE GENOMIC DNA]</scope>
    <source>
        <strain evidence="5 6">DSM 16500</strain>
    </source>
</reference>
<dbReference type="GO" id="GO:0005576">
    <property type="term" value="C:extracellular region"/>
    <property type="evidence" value="ECO:0007669"/>
    <property type="project" value="UniProtKB-SubCell"/>
</dbReference>